<keyword evidence="8" id="KW-1185">Reference proteome</keyword>
<dbReference type="Gene3D" id="3.100.10.10">
    <property type="match status" value="1"/>
</dbReference>
<dbReference type="GO" id="GO:0003735">
    <property type="term" value="F:structural constituent of ribosome"/>
    <property type="evidence" value="ECO:0007669"/>
    <property type="project" value="InterPro"/>
</dbReference>
<dbReference type="PaxDb" id="353153-Q4CSL2"/>
<dbReference type="EMBL" id="AAHK01002110">
    <property type="protein sequence ID" value="EAN83265.1"/>
    <property type="molecule type" value="Genomic_DNA"/>
</dbReference>
<proteinExistence type="inferred from homology"/>
<accession>Q4CSL2</accession>
<organism evidence="7 8">
    <name type="scientific">Trypanosoma cruzi (strain CL Brener)</name>
    <dbReference type="NCBI Taxonomy" id="353153"/>
    <lineage>
        <taxon>Eukaryota</taxon>
        <taxon>Discoba</taxon>
        <taxon>Euglenozoa</taxon>
        <taxon>Kinetoplastea</taxon>
        <taxon>Metakinetoplastina</taxon>
        <taxon>Trypanosomatida</taxon>
        <taxon>Trypanosomatidae</taxon>
        <taxon>Trypanosoma</taxon>
        <taxon>Schizotrypanum</taxon>
    </lineage>
</organism>
<dbReference type="Pfam" id="PF17135">
    <property type="entry name" value="Ribosomal_L18"/>
    <property type="match status" value="1"/>
</dbReference>
<dbReference type="FunCoup" id="Q4CSL2">
    <property type="interactions" value="611"/>
</dbReference>
<dbReference type="GO" id="GO:0006412">
    <property type="term" value="P:translation"/>
    <property type="evidence" value="ECO:0007669"/>
    <property type="project" value="InterPro"/>
</dbReference>
<evidence type="ECO:0000256" key="5">
    <source>
        <dbReference type="SAM" id="MobiDB-lite"/>
    </source>
</evidence>
<reference evidence="7 8" key="1">
    <citation type="journal article" date="2005" name="Science">
        <title>The genome sequence of Trypanosoma cruzi, etiologic agent of Chagas disease.</title>
        <authorList>
            <person name="El-Sayed N.M."/>
            <person name="Myler P.J."/>
            <person name="Bartholomeu D.C."/>
            <person name="Nilsson D."/>
            <person name="Aggarwal G."/>
            <person name="Tran A.N."/>
            <person name="Ghedin E."/>
            <person name="Worthey E.A."/>
            <person name="Delcher A.L."/>
            <person name="Blandin G."/>
            <person name="Westenberger S.J."/>
            <person name="Caler E."/>
            <person name="Cerqueira G.C."/>
            <person name="Branche C."/>
            <person name="Haas B."/>
            <person name="Anupama A."/>
            <person name="Arner E."/>
            <person name="Aslund L."/>
            <person name="Attipoe P."/>
            <person name="Bontempi E."/>
            <person name="Bringaud F."/>
            <person name="Burton P."/>
            <person name="Cadag E."/>
            <person name="Campbell D.A."/>
            <person name="Carrington M."/>
            <person name="Crabtree J."/>
            <person name="Darban H."/>
            <person name="da Silveira J.F."/>
            <person name="de Jong P."/>
            <person name="Edwards K."/>
            <person name="Englund P.T."/>
            <person name="Fazelina G."/>
            <person name="Feldblyum T."/>
            <person name="Ferella M."/>
            <person name="Frasch A.C."/>
            <person name="Gull K."/>
            <person name="Horn D."/>
            <person name="Hou L."/>
            <person name="Huang Y."/>
            <person name="Kindlund E."/>
            <person name="Klingbeil M."/>
            <person name="Kluge S."/>
            <person name="Koo H."/>
            <person name="Lacerda D."/>
            <person name="Levin M.J."/>
            <person name="Lorenzi H."/>
            <person name="Louie T."/>
            <person name="Machado C.R."/>
            <person name="McCulloch R."/>
            <person name="McKenna A."/>
            <person name="Mizuno Y."/>
            <person name="Mottram J.C."/>
            <person name="Nelson S."/>
            <person name="Ochaya S."/>
            <person name="Osoegawa K."/>
            <person name="Pai G."/>
            <person name="Parsons M."/>
            <person name="Pentony M."/>
            <person name="Pettersson U."/>
            <person name="Pop M."/>
            <person name="Ramirez J.L."/>
            <person name="Rinta J."/>
            <person name="Robertson L."/>
            <person name="Salzberg S.L."/>
            <person name="Sanchez D.O."/>
            <person name="Seyler A."/>
            <person name="Sharma R."/>
            <person name="Shetty J."/>
            <person name="Simpson A.J."/>
            <person name="Sisk E."/>
            <person name="Tammi M.T."/>
            <person name="Tarleton R."/>
            <person name="Teixeira S."/>
            <person name="Van Aken S."/>
            <person name="Vogt C."/>
            <person name="Ward P.N."/>
            <person name="Wickstead B."/>
            <person name="Wortman J."/>
            <person name="White O."/>
            <person name="Fraser C.M."/>
            <person name="Stuart K.D."/>
            <person name="Andersson B."/>
        </authorList>
    </citation>
    <scope>NUCLEOTIDE SEQUENCE [LARGE SCALE GENOMIC DNA]</scope>
    <source>
        <strain evidence="7 8">CL Brener</strain>
    </source>
</reference>
<dbReference type="eggNOG" id="KOG1714">
    <property type="taxonomic scope" value="Eukaryota"/>
</dbReference>
<dbReference type="InterPro" id="IPR036227">
    <property type="entry name" value="Ribosomal_uL15/eL18_sf"/>
</dbReference>
<evidence type="ECO:0000256" key="1">
    <source>
        <dbReference type="ARBA" id="ARBA00004496"/>
    </source>
</evidence>
<keyword evidence="3 7" id="KW-0689">Ribosomal protein</keyword>
<protein>
    <submittedName>
        <fullName evidence="7">60S ribosomal protein L18, putative</fullName>
    </submittedName>
</protein>
<dbReference type="GO" id="GO:0003723">
    <property type="term" value="F:RNA binding"/>
    <property type="evidence" value="ECO:0007669"/>
    <property type="project" value="TreeGrafter"/>
</dbReference>
<dbReference type="FunFam" id="3.100.10.10:FF:000001">
    <property type="entry name" value="60S ribosomal protein L18"/>
    <property type="match status" value="1"/>
</dbReference>
<feature type="domain" description="Large ribosomal subunit protein uL15/eL18" evidence="6">
    <location>
        <begin position="132"/>
        <end position="321"/>
    </location>
</feature>
<evidence type="ECO:0000259" key="6">
    <source>
        <dbReference type="Pfam" id="PF17135"/>
    </source>
</evidence>
<comment type="subcellular location">
    <subcellularLocation>
        <location evidence="1">Cytoplasm</location>
    </subcellularLocation>
</comment>
<dbReference type="SMR" id="Q4CSL2"/>
<feature type="region of interest" description="Disordered" evidence="5">
    <location>
        <begin position="288"/>
        <end position="323"/>
    </location>
</feature>
<sequence>MTTGGPPKRERETKGEACPGTLVRRQCTRKKRQRMPIYSKPFTHPPTHMRSQINELTGEDKKVNNYKEGIHENTGADETFPFFFFLLLKLLHFVQISEKCVGAFFFPHFFSFSMEKCVCSEFCRQFSPEEMGVDLTGVQKKKRVVRHHTYSTNPYIKLLIKLYKFLAQRTNSGFNKLVHQRLLKSRSNRAPISLSRIAVCMKRKSVWLEKGKKAPIAVIVGDVLDDVRMTRIPALRVCALRFSKSARERITGAGGECLTFDQLAMVAPTGKNTFLLRGRKSGRESVKHFGAAGVPGSHAKPFTSNRGKERQRSSARRRAFRHK</sequence>
<dbReference type="GO" id="GO:0022625">
    <property type="term" value="C:cytosolic large ribosomal subunit"/>
    <property type="evidence" value="ECO:0007669"/>
    <property type="project" value="TreeGrafter"/>
</dbReference>
<evidence type="ECO:0000313" key="7">
    <source>
        <dbReference type="EMBL" id="EAN83265.1"/>
    </source>
</evidence>
<evidence type="ECO:0000256" key="4">
    <source>
        <dbReference type="ARBA" id="ARBA00023274"/>
    </source>
</evidence>
<dbReference type="STRING" id="353153.Q4CSL2"/>
<dbReference type="KEGG" id="tcr:503395.40"/>
<dbReference type="InterPro" id="IPR021131">
    <property type="entry name" value="Ribosomal_uL15/eL18"/>
</dbReference>
<dbReference type="GeneID" id="3534758"/>
<dbReference type="Proteomes" id="UP000002296">
    <property type="component" value="Unassembled WGS sequence"/>
</dbReference>
<evidence type="ECO:0000256" key="2">
    <source>
        <dbReference type="ARBA" id="ARBA00006815"/>
    </source>
</evidence>
<name>Q4CSL2_TRYCC</name>
<dbReference type="AlphaFoldDB" id="Q4CSL2"/>
<dbReference type="SUPFAM" id="SSF52080">
    <property type="entry name" value="Ribosomal proteins L15p and L18e"/>
    <property type="match status" value="1"/>
</dbReference>
<gene>
    <name evidence="7" type="ORF">Tc00.1047053503395.40</name>
</gene>
<evidence type="ECO:0000256" key="3">
    <source>
        <dbReference type="ARBA" id="ARBA00022980"/>
    </source>
</evidence>
<dbReference type="PANTHER" id="PTHR10934">
    <property type="entry name" value="60S RIBOSOMAL PROTEIN L18"/>
    <property type="match status" value="1"/>
</dbReference>
<comment type="caution">
    <text evidence="7">The sequence shown here is derived from an EMBL/GenBank/DDBJ whole genome shotgun (WGS) entry which is preliminary data.</text>
</comment>
<comment type="similarity">
    <text evidence="2">Belongs to the eukaryotic ribosomal protein eL18 family.</text>
</comment>
<dbReference type="InterPro" id="IPR000039">
    <property type="entry name" value="Ribosomal_eL18"/>
</dbReference>
<dbReference type="RefSeq" id="XP_805116.1">
    <property type="nucleotide sequence ID" value="XM_800023.1"/>
</dbReference>
<keyword evidence="4" id="KW-0687">Ribonucleoprotein</keyword>
<dbReference type="InParanoid" id="Q4CSL2"/>
<dbReference type="PANTHER" id="PTHR10934:SF2">
    <property type="entry name" value="LARGE RIBOSOMAL SUBUNIT PROTEIN EL18"/>
    <property type="match status" value="1"/>
</dbReference>
<feature type="compositionally biased region" description="Basic residues" evidence="5">
    <location>
        <begin position="313"/>
        <end position="323"/>
    </location>
</feature>
<evidence type="ECO:0000313" key="8">
    <source>
        <dbReference type="Proteomes" id="UP000002296"/>
    </source>
</evidence>